<comment type="caution">
    <text evidence="3">Lacks conserved residue(s) required for the propagation of feature annotation.</text>
</comment>
<feature type="domain" description="CUB" evidence="4">
    <location>
        <begin position="1"/>
        <end position="88"/>
    </location>
</feature>
<dbReference type="PANTHER" id="PTHR24251">
    <property type="entry name" value="OVOCHYMASE-RELATED"/>
    <property type="match status" value="1"/>
</dbReference>
<dbReference type="InterPro" id="IPR035914">
    <property type="entry name" value="Sperma_CUB_dom_sf"/>
</dbReference>
<evidence type="ECO:0000256" key="2">
    <source>
        <dbReference type="ARBA" id="ARBA00023157"/>
    </source>
</evidence>
<keyword evidence="1" id="KW-0677">Repeat</keyword>
<feature type="domain" description="CUB" evidence="4">
    <location>
        <begin position="93"/>
        <end position="211"/>
    </location>
</feature>
<dbReference type="Pfam" id="PF00431">
    <property type="entry name" value="CUB"/>
    <property type="match status" value="4"/>
</dbReference>
<organism evidence="5 6">
    <name type="scientific">Strongylocentrotus purpuratus</name>
    <name type="common">Purple sea urchin</name>
    <dbReference type="NCBI Taxonomy" id="7668"/>
    <lineage>
        <taxon>Eukaryota</taxon>
        <taxon>Metazoa</taxon>
        <taxon>Echinodermata</taxon>
        <taxon>Eleutherozoa</taxon>
        <taxon>Echinozoa</taxon>
        <taxon>Echinoidea</taxon>
        <taxon>Euechinoidea</taxon>
        <taxon>Echinacea</taxon>
        <taxon>Camarodonta</taxon>
        <taxon>Echinidea</taxon>
        <taxon>Strongylocentrotidae</taxon>
        <taxon>Strongylocentrotus</taxon>
    </lineage>
</organism>
<reference evidence="5" key="2">
    <citation type="submission" date="2021-01" db="UniProtKB">
        <authorList>
            <consortium name="EnsemblMetazoa"/>
        </authorList>
    </citation>
    <scope>IDENTIFICATION</scope>
</reference>
<protein>
    <recommendedName>
        <fullName evidence="4">CUB domain-containing protein</fullName>
    </recommendedName>
</protein>
<evidence type="ECO:0000313" key="6">
    <source>
        <dbReference type="Proteomes" id="UP000007110"/>
    </source>
</evidence>
<dbReference type="InParanoid" id="A0A7M7T2X3"/>
<proteinExistence type="predicted"/>
<evidence type="ECO:0000313" key="5">
    <source>
        <dbReference type="EnsemblMetazoa" id="XP_030849873"/>
    </source>
</evidence>
<dbReference type="KEGG" id="spu:583336"/>
<reference evidence="6" key="1">
    <citation type="submission" date="2015-02" db="EMBL/GenBank/DDBJ databases">
        <title>Genome sequencing for Strongylocentrotus purpuratus.</title>
        <authorList>
            <person name="Murali S."/>
            <person name="Liu Y."/>
            <person name="Vee V."/>
            <person name="English A."/>
            <person name="Wang M."/>
            <person name="Skinner E."/>
            <person name="Han Y."/>
            <person name="Muzny D.M."/>
            <person name="Worley K.C."/>
            <person name="Gibbs R.A."/>
        </authorList>
    </citation>
    <scope>NUCLEOTIDE SEQUENCE</scope>
</reference>
<feature type="domain" description="CUB" evidence="4">
    <location>
        <begin position="216"/>
        <end position="329"/>
    </location>
</feature>
<dbReference type="GeneID" id="583336"/>
<keyword evidence="6" id="KW-1185">Reference proteome</keyword>
<dbReference type="Gene3D" id="2.60.120.290">
    <property type="entry name" value="Spermadhesin, CUB domain"/>
    <property type="match status" value="4"/>
</dbReference>
<name>A0A7M7T2X3_STRPU</name>
<dbReference type="AlphaFoldDB" id="A0A7M7T2X3"/>
<accession>A0A7M7T2X3</accession>
<dbReference type="OMA" id="CEYTITL"/>
<evidence type="ECO:0000259" key="4">
    <source>
        <dbReference type="PROSITE" id="PS01180"/>
    </source>
</evidence>
<dbReference type="SMART" id="SM00042">
    <property type="entry name" value="CUB"/>
    <property type="match status" value="4"/>
</dbReference>
<dbReference type="InterPro" id="IPR000859">
    <property type="entry name" value="CUB_dom"/>
</dbReference>
<dbReference type="EnsemblMetazoa" id="XM_030994013">
    <property type="protein sequence ID" value="XP_030849873"/>
    <property type="gene ID" value="LOC583336"/>
</dbReference>
<evidence type="ECO:0000256" key="3">
    <source>
        <dbReference type="PROSITE-ProRule" id="PRU00059"/>
    </source>
</evidence>
<dbReference type="PROSITE" id="PS01180">
    <property type="entry name" value="CUB"/>
    <property type="match status" value="4"/>
</dbReference>
<dbReference type="SUPFAM" id="SSF49854">
    <property type="entry name" value="Spermadhesin, CUB domain"/>
    <property type="match status" value="4"/>
</dbReference>
<dbReference type="Proteomes" id="UP000007110">
    <property type="component" value="Unassembled WGS sequence"/>
</dbReference>
<dbReference type="OrthoDB" id="10009301at2759"/>
<dbReference type="RefSeq" id="XP_030849873.1">
    <property type="nucleotide sequence ID" value="XM_030994013.1"/>
</dbReference>
<dbReference type="CDD" id="cd00041">
    <property type="entry name" value="CUB"/>
    <property type="match status" value="4"/>
</dbReference>
<feature type="domain" description="CUB" evidence="4">
    <location>
        <begin position="334"/>
        <end position="450"/>
    </location>
</feature>
<evidence type="ECO:0000256" key="1">
    <source>
        <dbReference type="ARBA" id="ARBA00022737"/>
    </source>
</evidence>
<keyword evidence="2" id="KW-1015">Disulfide bond</keyword>
<sequence length="478" mass="52963">MQCDWIIRIVPGRCIGISFRDFELETNQDYVEIGSGSNVGTDLVNGGKLTGHSFHHKAIVIENNVAWIRFTSDLANARRGFSAIVRGQPHNGCGGTINISNDGYIVVAFPLFPDLGYWVNLNCIWKFTGSEGRTLSVIFKDFATEETYDTVSAGYGSSPARDGSNYVINSASGSGLPEPAGFDTPSNEAWIYFRSDSFITNRGFKVEVSDTSIRHCGGEVVGGFFTTKLVIDSPGGSTYRKFLDCLWEIEIPFGGQIRLFFPQFLTEQYRDIVIVGNGTDTEDNESIFITHSGRKKPKEVLTYAQNLWVRFMTDSDYELSGWTMVVEAIPYTNCSGHLSIPPEGSITIGSPNFPNNYNNGETCYYHIIGAPGKRILVNFLEFNTERDFQDVMNIGDGCFLESGDIIVRNHSGHGLPDPGRYFSRKNAVWMTFQTSEFSDDKGWLINFADAGTPVYDVGAPCEGFVRVAEERVIEGSVP</sequence>